<proteinExistence type="predicted"/>
<reference evidence="1" key="1">
    <citation type="submission" date="2022-09" db="EMBL/GenBank/DDBJ databases">
        <title>Interaction between co-microsymbionts with complementary sets of symbiotic genes in legume-rhizobium systems.</title>
        <authorList>
            <person name="Safronova V."/>
            <person name="Sazanova A."/>
            <person name="Afonin A."/>
            <person name="Chirak E."/>
        </authorList>
    </citation>
    <scope>NUCLEOTIDE SEQUENCE</scope>
    <source>
        <strain evidence="1">A18/3m</strain>
    </source>
</reference>
<accession>A0ACD4CY82</accession>
<dbReference type="Proteomes" id="UP001061991">
    <property type="component" value="Plasmid p_unnamed1"/>
</dbReference>
<sequence>MIELTLLVGNNTKAQLDGTRVLKLRGGSLDGVPAAGTVVTWDEPMVVKEDLGYVASAVQAELPVLRQLKLPVGKPVWFNGHLARGPVRLLSNETGAGARSAFVIDGKKQRVSNTHEEVAAVIASANGDVEPIPTDNLVKSSNNFKNSRMASTNPVIADLLGLARVQPPRPVLPLQEDTRDDIRQALETLELAGHRSAQRNC</sequence>
<evidence type="ECO:0000313" key="1">
    <source>
        <dbReference type="EMBL" id="UXN58582.1"/>
    </source>
</evidence>
<name>A0ACD4CY82_9HYPH</name>
<dbReference type="EMBL" id="CP104972">
    <property type="protein sequence ID" value="UXN58582.1"/>
    <property type="molecule type" value="Genomic_DNA"/>
</dbReference>
<keyword evidence="1" id="KW-0614">Plasmid</keyword>
<gene>
    <name evidence="1" type="ORF">N8E88_11260</name>
</gene>
<geneLocation type="plasmid" evidence="1 2">
    <name>p_unnamed1</name>
</geneLocation>
<organism evidence="1 2">
    <name type="scientific">Phyllobacterium zundukense</name>
    <dbReference type="NCBI Taxonomy" id="1867719"/>
    <lineage>
        <taxon>Bacteria</taxon>
        <taxon>Pseudomonadati</taxon>
        <taxon>Pseudomonadota</taxon>
        <taxon>Alphaproteobacteria</taxon>
        <taxon>Hyphomicrobiales</taxon>
        <taxon>Phyllobacteriaceae</taxon>
        <taxon>Phyllobacterium</taxon>
    </lineage>
</organism>
<evidence type="ECO:0000313" key="2">
    <source>
        <dbReference type="Proteomes" id="UP001061991"/>
    </source>
</evidence>
<keyword evidence="2" id="KW-1185">Reference proteome</keyword>
<protein>
    <submittedName>
        <fullName evidence="1">Uncharacterized protein</fullName>
    </submittedName>
</protein>